<dbReference type="PANTHER" id="PTHR46797">
    <property type="entry name" value="HTH-TYPE TRANSCRIPTIONAL REGULATOR"/>
    <property type="match status" value="1"/>
</dbReference>
<reference evidence="3" key="1">
    <citation type="submission" date="2022-11" db="EMBL/GenBank/DDBJ databases">
        <title>Hoeflea poritis sp. nov., isolated from scleractinian coral Porites lutea.</title>
        <authorList>
            <person name="Zhang G."/>
            <person name="Wei Q."/>
            <person name="Cai L."/>
        </authorList>
    </citation>
    <scope>NUCLEOTIDE SEQUENCE</scope>
    <source>
        <strain evidence="3">E7-10</strain>
    </source>
</reference>
<gene>
    <name evidence="3" type="ORF">OOZ53_14370</name>
</gene>
<accession>A0ABT4VPB2</accession>
<name>A0ABT4VPB2_9HYPH</name>
<keyword evidence="1" id="KW-0238">DNA-binding</keyword>
<sequence>MSGQETAKSKDVEDHGALAMRLRERRRELGLTLKAVADAAGLSVGFISQIERGIAVPSLSSLVSVSRVLDVNVGDFLTSQPQPDENQVRTRQANRPVFAVSESTVTYERVSSSFPGHVLRSVIMNEPPGHRSEPIAHEGEEMMFVLDGTITVEIDGERTILGTGDSVHFPSTRVHSSWNHSDKPATILWTGTMDVFCEEPATPFHKDKNQKAE</sequence>
<keyword evidence="4" id="KW-1185">Reference proteome</keyword>
<dbReference type="EMBL" id="JAPJZH010000008">
    <property type="protein sequence ID" value="MDA4846545.1"/>
    <property type="molecule type" value="Genomic_DNA"/>
</dbReference>
<dbReference type="RefSeq" id="WP_271090310.1">
    <property type="nucleotide sequence ID" value="NZ_JAPJZH010000008.1"/>
</dbReference>
<dbReference type="InterPro" id="IPR014710">
    <property type="entry name" value="RmlC-like_jellyroll"/>
</dbReference>
<dbReference type="Proteomes" id="UP001148313">
    <property type="component" value="Unassembled WGS sequence"/>
</dbReference>
<protein>
    <submittedName>
        <fullName evidence="3">Cupin domain-containing protein</fullName>
    </submittedName>
</protein>
<dbReference type="Pfam" id="PF07883">
    <property type="entry name" value="Cupin_2"/>
    <property type="match status" value="1"/>
</dbReference>
<dbReference type="InterPro" id="IPR001387">
    <property type="entry name" value="Cro/C1-type_HTH"/>
</dbReference>
<evidence type="ECO:0000313" key="4">
    <source>
        <dbReference type="Proteomes" id="UP001148313"/>
    </source>
</evidence>
<dbReference type="Gene3D" id="2.60.120.10">
    <property type="entry name" value="Jelly Rolls"/>
    <property type="match status" value="1"/>
</dbReference>
<dbReference type="SUPFAM" id="SSF51182">
    <property type="entry name" value="RmlC-like cupins"/>
    <property type="match status" value="1"/>
</dbReference>
<dbReference type="InterPro" id="IPR010982">
    <property type="entry name" value="Lambda_DNA-bd_dom_sf"/>
</dbReference>
<comment type="caution">
    <text evidence="3">The sequence shown here is derived from an EMBL/GenBank/DDBJ whole genome shotgun (WGS) entry which is preliminary data.</text>
</comment>
<dbReference type="PROSITE" id="PS50943">
    <property type="entry name" value="HTH_CROC1"/>
    <property type="match status" value="1"/>
</dbReference>
<dbReference type="CDD" id="cd02209">
    <property type="entry name" value="cupin_XRE_C"/>
    <property type="match status" value="1"/>
</dbReference>
<dbReference type="CDD" id="cd00093">
    <property type="entry name" value="HTH_XRE"/>
    <property type="match status" value="1"/>
</dbReference>
<dbReference type="SUPFAM" id="SSF47413">
    <property type="entry name" value="lambda repressor-like DNA-binding domains"/>
    <property type="match status" value="1"/>
</dbReference>
<proteinExistence type="predicted"/>
<dbReference type="InterPro" id="IPR050807">
    <property type="entry name" value="TransReg_Diox_bact_type"/>
</dbReference>
<organism evidence="3 4">
    <name type="scientific">Hoeflea poritis</name>
    <dbReference type="NCBI Taxonomy" id="2993659"/>
    <lineage>
        <taxon>Bacteria</taxon>
        <taxon>Pseudomonadati</taxon>
        <taxon>Pseudomonadota</taxon>
        <taxon>Alphaproteobacteria</taxon>
        <taxon>Hyphomicrobiales</taxon>
        <taxon>Rhizobiaceae</taxon>
        <taxon>Hoeflea</taxon>
    </lineage>
</organism>
<dbReference type="Pfam" id="PF01381">
    <property type="entry name" value="HTH_3"/>
    <property type="match status" value="1"/>
</dbReference>
<evidence type="ECO:0000259" key="2">
    <source>
        <dbReference type="PROSITE" id="PS50943"/>
    </source>
</evidence>
<dbReference type="PANTHER" id="PTHR46797:SF25">
    <property type="entry name" value="TRANSCRIPTIONAL REGULATOR"/>
    <property type="match status" value="1"/>
</dbReference>
<dbReference type="InterPro" id="IPR011051">
    <property type="entry name" value="RmlC_Cupin_sf"/>
</dbReference>
<evidence type="ECO:0000256" key="1">
    <source>
        <dbReference type="ARBA" id="ARBA00023125"/>
    </source>
</evidence>
<evidence type="ECO:0000313" key="3">
    <source>
        <dbReference type="EMBL" id="MDA4846545.1"/>
    </source>
</evidence>
<dbReference type="InterPro" id="IPR013096">
    <property type="entry name" value="Cupin_2"/>
</dbReference>
<dbReference type="SMART" id="SM00530">
    <property type="entry name" value="HTH_XRE"/>
    <property type="match status" value="1"/>
</dbReference>
<feature type="domain" description="HTH cro/C1-type" evidence="2">
    <location>
        <begin position="22"/>
        <end position="76"/>
    </location>
</feature>
<dbReference type="Gene3D" id="1.10.260.40">
    <property type="entry name" value="lambda repressor-like DNA-binding domains"/>
    <property type="match status" value="1"/>
</dbReference>